<comment type="similarity">
    <text evidence="16">Belongs to the peptidase T1A family.</text>
</comment>
<evidence type="ECO:0000256" key="16">
    <source>
        <dbReference type="PROSITE-ProRule" id="PRU00808"/>
    </source>
</evidence>
<dbReference type="InterPro" id="IPR045864">
    <property type="entry name" value="aa-tRNA-synth_II/BPL/LPL"/>
</dbReference>
<dbReference type="SUPFAM" id="SSF56235">
    <property type="entry name" value="N-terminal nucleophile aminohydrolases (Ntn hydrolases)"/>
    <property type="match status" value="1"/>
</dbReference>
<dbReference type="GO" id="GO:0006511">
    <property type="term" value="P:ubiquitin-dependent protein catabolic process"/>
    <property type="evidence" value="ECO:0007669"/>
    <property type="project" value="InterPro"/>
</dbReference>
<evidence type="ECO:0000256" key="7">
    <source>
        <dbReference type="ARBA" id="ARBA00022741"/>
    </source>
</evidence>
<feature type="domain" description="Aminoacyl-transfer RNA synthetases class-II family profile" evidence="18">
    <location>
        <begin position="1236"/>
        <end position="1486"/>
    </location>
</feature>
<evidence type="ECO:0000256" key="11">
    <source>
        <dbReference type="ARBA" id="ARBA00023146"/>
    </source>
</evidence>
<evidence type="ECO:0000256" key="12">
    <source>
        <dbReference type="ARBA" id="ARBA00023242"/>
    </source>
</evidence>
<evidence type="ECO:0000259" key="18">
    <source>
        <dbReference type="PROSITE" id="PS50862"/>
    </source>
</evidence>
<evidence type="ECO:0000313" key="21">
    <source>
        <dbReference type="Proteomes" id="UP000053676"/>
    </source>
</evidence>
<evidence type="ECO:0000256" key="10">
    <source>
        <dbReference type="ARBA" id="ARBA00022942"/>
    </source>
</evidence>
<dbReference type="InterPro" id="IPR023332">
    <property type="entry name" value="Proteasome_alpha-type"/>
</dbReference>
<dbReference type="PROSITE" id="PS51185">
    <property type="entry name" value="WHEP_TRS_2"/>
    <property type="match status" value="1"/>
</dbReference>
<proteinExistence type="inferred from homology"/>
<dbReference type="InterPro" id="IPR011990">
    <property type="entry name" value="TPR-like_helical_dom_sf"/>
</dbReference>
<dbReference type="FunFam" id="3.40.50.800:FF:000005">
    <property type="entry name" value="bifunctional glutamate/proline--tRNA ligase"/>
    <property type="match status" value="1"/>
</dbReference>
<dbReference type="InterPro" id="IPR034642">
    <property type="entry name" value="Proteasome_subunit_alpha6"/>
</dbReference>
<evidence type="ECO:0000256" key="4">
    <source>
        <dbReference type="ARBA" id="ARBA00021332"/>
    </source>
</evidence>
<dbReference type="HAMAP" id="MF_01571">
    <property type="entry name" value="Pro_tRNA_synth_type3"/>
    <property type="match status" value="1"/>
</dbReference>
<dbReference type="GO" id="GO:0005737">
    <property type="term" value="C:cytoplasm"/>
    <property type="evidence" value="ECO:0007669"/>
    <property type="project" value="InterPro"/>
</dbReference>
<evidence type="ECO:0000256" key="15">
    <source>
        <dbReference type="PROSITE-ProRule" id="PRU00339"/>
    </source>
</evidence>
<dbReference type="Gene3D" id="1.25.40.10">
    <property type="entry name" value="Tetratricopeptide repeat domain"/>
    <property type="match status" value="4"/>
</dbReference>
<dbReference type="InterPro" id="IPR002316">
    <property type="entry name" value="Pro-tRNA-ligase_IIa"/>
</dbReference>
<keyword evidence="21" id="KW-1185">Reference proteome</keyword>
<accession>W2SK93</accession>
<keyword evidence="5" id="KW-0963">Cytoplasm</keyword>
<protein>
    <recommendedName>
        <fullName evidence="4">Proteasome subunit alpha type-6</fullName>
        <ecNumber evidence="3">6.1.1.15</ecNumber>
    </recommendedName>
    <alternativeName>
        <fullName evidence="13">Prolyl-tRNA synthetase</fullName>
    </alternativeName>
</protein>
<dbReference type="Pfam" id="PF03129">
    <property type="entry name" value="HGTP_anticodon"/>
    <property type="match status" value="1"/>
</dbReference>
<dbReference type="EMBL" id="KI669015">
    <property type="protein sequence ID" value="ETN70089.1"/>
    <property type="molecule type" value="Genomic_DNA"/>
</dbReference>
<dbReference type="Proteomes" id="UP000053676">
    <property type="component" value="Unassembled WGS sequence"/>
</dbReference>
<comment type="catalytic activity">
    <reaction evidence="14">
        <text>tRNA(Pro) + L-proline + ATP = L-prolyl-tRNA(Pro) + AMP + diphosphate</text>
        <dbReference type="Rhea" id="RHEA:14305"/>
        <dbReference type="Rhea" id="RHEA-COMP:9700"/>
        <dbReference type="Rhea" id="RHEA-COMP:9702"/>
        <dbReference type="ChEBI" id="CHEBI:30616"/>
        <dbReference type="ChEBI" id="CHEBI:33019"/>
        <dbReference type="ChEBI" id="CHEBI:60039"/>
        <dbReference type="ChEBI" id="CHEBI:78442"/>
        <dbReference type="ChEBI" id="CHEBI:78532"/>
        <dbReference type="ChEBI" id="CHEBI:456215"/>
        <dbReference type="EC" id="6.1.1.15"/>
    </reaction>
</comment>
<keyword evidence="7" id="KW-0547">Nucleotide-binding</keyword>
<dbReference type="PROSITE" id="PS50005">
    <property type="entry name" value="TPR"/>
    <property type="match status" value="1"/>
</dbReference>
<feature type="region of interest" description="Disordered" evidence="17">
    <location>
        <begin position="1175"/>
        <end position="1202"/>
    </location>
</feature>
<dbReference type="Pfam" id="PF00227">
    <property type="entry name" value="Proteasome"/>
    <property type="match status" value="1"/>
</dbReference>
<dbReference type="Gene3D" id="1.10.287.10">
    <property type="entry name" value="S15/NS1, RNA-binding"/>
    <property type="match status" value="1"/>
</dbReference>
<dbReference type="SUPFAM" id="SSF47060">
    <property type="entry name" value="S15/NS1 RNA-binding domain"/>
    <property type="match status" value="1"/>
</dbReference>
<evidence type="ECO:0000256" key="2">
    <source>
        <dbReference type="ARBA" id="ARBA00004123"/>
    </source>
</evidence>
<dbReference type="PANTHER" id="PTHR43382">
    <property type="entry name" value="PROLYL-TRNA SYNTHETASE"/>
    <property type="match status" value="1"/>
</dbReference>
<feature type="compositionally biased region" description="Basic and acidic residues" evidence="17">
    <location>
        <begin position="1180"/>
        <end position="1201"/>
    </location>
</feature>
<name>W2SK93_NECAM</name>
<evidence type="ECO:0000256" key="17">
    <source>
        <dbReference type="SAM" id="MobiDB-lite"/>
    </source>
</evidence>
<comment type="function">
    <text evidence="1">The proteasome is a multicatalytic proteinase complex which is characterized by its ability to cleave peptides with Arg, Phe, Tyr, Leu, and Glu adjacent to the leaving group at neutral or slightly basic pH. The proteasome has an ATP-dependent proteolytic activity.</text>
</comment>
<dbReference type="GO" id="GO:0004827">
    <property type="term" value="F:proline-tRNA ligase activity"/>
    <property type="evidence" value="ECO:0007669"/>
    <property type="project" value="UniProtKB-EC"/>
</dbReference>
<dbReference type="SMART" id="SM00991">
    <property type="entry name" value="WHEP-TRS"/>
    <property type="match status" value="1"/>
</dbReference>
<dbReference type="InterPro" id="IPR036621">
    <property type="entry name" value="Anticodon-bd_dom_sf"/>
</dbReference>
<dbReference type="GO" id="GO:0005634">
    <property type="term" value="C:nucleus"/>
    <property type="evidence" value="ECO:0007669"/>
    <property type="project" value="UniProtKB-SubCell"/>
</dbReference>
<dbReference type="GO" id="GO:0005524">
    <property type="term" value="F:ATP binding"/>
    <property type="evidence" value="ECO:0007669"/>
    <property type="project" value="UniProtKB-KW"/>
</dbReference>
<dbReference type="SMART" id="SM00948">
    <property type="entry name" value="Proteasome_A_N"/>
    <property type="match status" value="1"/>
</dbReference>
<dbReference type="InterPro" id="IPR006195">
    <property type="entry name" value="aa-tRNA-synth_II"/>
</dbReference>
<dbReference type="Pfam" id="PF00587">
    <property type="entry name" value="tRNA-synt_2b"/>
    <property type="match status" value="1"/>
</dbReference>
<evidence type="ECO:0000256" key="14">
    <source>
        <dbReference type="ARBA" id="ARBA00047671"/>
    </source>
</evidence>
<evidence type="ECO:0000256" key="3">
    <source>
        <dbReference type="ARBA" id="ARBA00012831"/>
    </source>
</evidence>
<dbReference type="GO" id="GO:0017101">
    <property type="term" value="C:aminoacyl-tRNA synthetase multienzyme complex"/>
    <property type="evidence" value="ECO:0007669"/>
    <property type="project" value="TreeGrafter"/>
</dbReference>
<dbReference type="Pfam" id="PF00458">
    <property type="entry name" value="WHEP-TRS"/>
    <property type="match status" value="1"/>
</dbReference>
<dbReference type="SUPFAM" id="SSF55681">
    <property type="entry name" value="Class II aaRS and biotin synthetases"/>
    <property type="match status" value="1"/>
</dbReference>
<dbReference type="SUPFAM" id="SSF48439">
    <property type="entry name" value="Protein prenylyltransferase"/>
    <property type="match status" value="1"/>
</dbReference>
<dbReference type="PANTHER" id="PTHR43382:SF2">
    <property type="entry name" value="BIFUNCTIONAL GLUTAMATE_PROLINE--TRNA LIGASE"/>
    <property type="match status" value="1"/>
</dbReference>
<feature type="repeat" description="TPR" evidence="15">
    <location>
        <begin position="544"/>
        <end position="577"/>
    </location>
</feature>
<dbReference type="PROSITE" id="PS50862">
    <property type="entry name" value="AA_TRNA_LIGASE_II"/>
    <property type="match status" value="1"/>
</dbReference>
<feature type="domain" description="WHEP-TRS" evidence="19">
    <location>
        <begin position="1122"/>
        <end position="1179"/>
    </location>
</feature>
<keyword evidence="8" id="KW-0067">ATP-binding</keyword>
<evidence type="ECO:0000256" key="1">
    <source>
        <dbReference type="ARBA" id="ARBA00002000"/>
    </source>
</evidence>
<keyword evidence="9" id="KW-0648">Protein biosynthesis</keyword>
<dbReference type="InterPro" id="IPR033721">
    <property type="entry name" value="ProRS_core_arch_euk"/>
</dbReference>
<evidence type="ECO:0000256" key="9">
    <source>
        <dbReference type="ARBA" id="ARBA00022917"/>
    </source>
</evidence>
<evidence type="ECO:0000256" key="8">
    <source>
        <dbReference type="ARBA" id="ARBA00022840"/>
    </source>
</evidence>
<dbReference type="SUPFAM" id="SSF52954">
    <property type="entry name" value="Class II aaRS ABD-related"/>
    <property type="match status" value="1"/>
</dbReference>
<dbReference type="GO" id="GO:0019773">
    <property type="term" value="C:proteasome core complex, alpha-subunit complex"/>
    <property type="evidence" value="ECO:0007669"/>
    <property type="project" value="UniProtKB-UniRule"/>
</dbReference>
<dbReference type="OrthoDB" id="421075at2759"/>
<dbReference type="FunFam" id="3.30.930.10:FF:000007">
    <property type="entry name" value="Bifunctional glutamate/proline--tRNA ligase"/>
    <property type="match status" value="1"/>
</dbReference>
<keyword evidence="11" id="KW-0030">Aminoacyl-tRNA synthetase</keyword>
<dbReference type="InterPro" id="IPR004154">
    <property type="entry name" value="Anticodon-bd"/>
</dbReference>
<dbReference type="InterPro" id="IPR019734">
    <property type="entry name" value="TPR_rpt"/>
</dbReference>
<evidence type="ECO:0000256" key="6">
    <source>
        <dbReference type="ARBA" id="ARBA00022598"/>
    </source>
</evidence>
<dbReference type="Gene3D" id="3.60.20.10">
    <property type="entry name" value="Glutamine Phosphoribosylpyrophosphate, subunit 1, domain 1"/>
    <property type="match status" value="1"/>
</dbReference>
<dbReference type="InterPro" id="IPR009068">
    <property type="entry name" value="uS15_NS1_RNA-bd_sf"/>
</dbReference>
<dbReference type="GO" id="GO:0006433">
    <property type="term" value="P:prolyl-tRNA aminoacylation"/>
    <property type="evidence" value="ECO:0007669"/>
    <property type="project" value="InterPro"/>
</dbReference>
<dbReference type="InterPro" id="IPR000738">
    <property type="entry name" value="WHEP-TRS_dom"/>
</dbReference>
<evidence type="ECO:0000259" key="19">
    <source>
        <dbReference type="PROSITE" id="PS51185"/>
    </source>
</evidence>
<dbReference type="KEGG" id="nai:NECAME_01037"/>
<reference evidence="21" key="1">
    <citation type="journal article" date="2014" name="Nat. Genet.">
        <title>Genome of the human hookworm Necator americanus.</title>
        <authorList>
            <person name="Tang Y.T."/>
            <person name="Gao X."/>
            <person name="Rosa B.A."/>
            <person name="Abubucker S."/>
            <person name="Hallsworth-Pepin K."/>
            <person name="Martin J."/>
            <person name="Tyagi R."/>
            <person name="Heizer E."/>
            <person name="Zhang X."/>
            <person name="Bhonagiri-Palsikar V."/>
            <person name="Minx P."/>
            <person name="Warren W.C."/>
            <person name="Wang Q."/>
            <person name="Zhan B."/>
            <person name="Hotez P.J."/>
            <person name="Sternberg P.W."/>
            <person name="Dougall A."/>
            <person name="Gaze S.T."/>
            <person name="Mulvenna J."/>
            <person name="Sotillo J."/>
            <person name="Ranganathan S."/>
            <person name="Rabelo E.M."/>
            <person name="Wilson R.K."/>
            <person name="Felgner P.L."/>
            <person name="Bethony J."/>
            <person name="Hawdon J.M."/>
            <person name="Gasser R.B."/>
            <person name="Loukas A."/>
            <person name="Mitreva M."/>
        </authorList>
    </citation>
    <scope>NUCLEOTIDE SEQUENCE [LARGE SCALE GENOMIC DNA]</scope>
</reference>
<dbReference type="Gene3D" id="3.40.50.800">
    <property type="entry name" value="Anticodon-binding domain"/>
    <property type="match status" value="1"/>
</dbReference>
<keyword evidence="10 16" id="KW-0647">Proteasome</keyword>
<gene>
    <name evidence="20" type="ORF">NECAME_01037</name>
</gene>
<dbReference type="InterPro" id="IPR001353">
    <property type="entry name" value="Proteasome_sua/b"/>
</dbReference>
<dbReference type="FunFam" id="3.60.20.10:FF:000072">
    <property type="entry name" value="Proteasome subunit alpha type"/>
    <property type="match status" value="1"/>
</dbReference>
<keyword evidence="12" id="KW-0539">Nucleus</keyword>
<dbReference type="PROSITE" id="PS00388">
    <property type="entry name" value="PROTEASOME_ALPHA_1"/>
    <property type="match status" value="1"/>
</dbReference>
<dbReference type="CDD" id="cd03754">
    <property type="entry name" value="proteasome_alpha_type_6"/>
    <property type="match status" value="1"/>
</dbReference>
<sequence>MAELKAALKQAKKLLGEGQSEDALNTLQRMLSKLGLCMRRCDQLLTPFFISEAVTLFFKAINLDPKLPAAWQGLYKLFESGKLPADDRALEVCNRLITLSDSEEKRQVIEESRRRFFFELCRYDQLEKDLGTNMTLLRKVIDRLTRKDILSATETTLLAKAFKDVKGSFNENAEWHLQYCKFIYKRHDQEWIEEVKKFCSRHSYEGIAWIRSRLLEILAEEFFHTLIIPDAIFELYLKCTSNINEVEKKTDQILRSLSGDDMASTLDIIDGLSDASLTYLPLAMIAVQLLAEVENWEKVVQVVDWILTQKVTDISENVACWLKKRALLEMNNAEEALGVKVSPDRPPSMFVIDSAKLTLLKEDELDELIQECDVDSADARRMRIVKALQSGADDMSVMDAESLLCDDSVSWRDLVLIAELNIALGKDATSLLVKAAKMNPRSSRVFFVLGKSLRSKNPTKARLCLERAVKIRPTNEEYVRELDDLYYDAGESAEYRLKLLGQLNVYRKPMWLRKRLVELAKIKQDWDTVIDEVQQIIRHHQEDVTSWALLAEAYSHRGNLQSSVNAYGRVLEIHPESDYAICLIQVLMRMHNLEGAAEQCERWRSLEIENLQLKNVVDLLDAQVHLRLFYKTQDEERFEHLKVVFKLVESVVSERPRISLAYKLAGDALLLVIKYRDEIMKNVGIPASWSISDRLSAVRSAVMFYAAALDINRENVWAWSDLAVALLHQARLDNSVEHAVKASDCLRKAMSLCNSAETRSQVWTLLAEAARLSATATEDASHSTALQQHYLVRALQLNKANDEAWLRLALLYYTNGAVCEAICFVFLIYLDGNDVQMDLAHLAIEEALKHNPQLAEAWCAYAMKADSEGAYHEAVDMFRHSVSIKPIAEAVMKYTAMLCQTLRTKMFDPATVMIDFSKVLRLKDENDSVEKNKLLHIGILAELFGYYKDAVDCICASGEGGVHLQRARLKAGEDVRYPEKPLEKLAKLCAMKTENLFGLLKEKQPLYRDVFDRIAATEAEGLQELYRKYSKSISVPLVVAAVIRFCIPLCDQAVSVLHEVLPRHELIDVFPTIMPEEMDNGLIYVEQDGEEPFRYSHFVAKDLTFHLFKNYFRLFSSCRMANELEIEKEIVQQGDLVRKLKGDASATEEMKKEAIDKLLRLKLTYKEITGKEYATPGARQQKEKKPAAEKKKAEPKADGKKQTKLGIEISKEENYSDWYSQVITKAEMIEYYDVSGCYVLRPWSYAIWEGIQTWFDSGIKKLGVKNCYFPMFVSNAALEREKTHIADFAPEVAWVTRAGSSEMAEPIAIRPTSETVMYPSYKKWVQSHRDLPIKLNQWCNVVRWEFKHPTPFLRTREFLWQEGHTAYATPEEAVKEVFQILDLYAGVYTDLLAIPVVKGRKSEKEKFAGGDFTTTVEAYVPCNGRGIQGATSHHLGQNFSKMFDISFEDPVSGGKAYAWQNSWGLSTRTIGAMVMIHADNNGLVLPPRVAAIQAIILPVGITAQTTDEQRKHLMDTADELAKILVDADVRAEADLRENYSPGWKFNHWELKGVPIRIEIGPKDLASDQVTAVLRYSGQKLAVKRAELVNEIKRLLEMTHVEMYNKSVLISKSSNNSLMTNSSFFLPFAHLGMSLNFISLDPEFCGFCGAILPMPQTAPSSVACLVCGTRWHVKETMSRGSSAGFDRHITIFSPEGRVYQVEYAFKAINSTNLTAVAVKGNQTAVIAVQKRVPDSLIVADSVTSIYQLSPTVGCCAIGMIPDCKFQVRRAQMEAAQWKYQNGYDMPCELLAKRMADKNQYYTQNAEMRSLGCAMIMISFDDEDGAVVFKVDPAGYYRGMKAVSVGVKQVTASSFLEKKIKKKSDLNHDETIQLAIEALQSSLGIETRSKDLEVVVVSKKEKSFTLVQEQKFVQLSALIAFFCRKLTNDQVEHHLNAIANRD</sequence>
<dbReference type="Pfam" id="PF10584">
    <property type="entry name" value="Proteasome_A_N"/>
    <property type="match status" value="1"/>
</dbReference>
<dbReference type="InterPro" id="IPR004499">
    <property type="entry name" value="Pro-tRNA-ligase_IIa_arc-type"/>
</dbReference>
<evidence type="ECO:0000256" key="13">
    <source>
        <dbReference type="ARBA" id="ARBA00029731"/>
    </source>
</evidence>
<evidence type="ECO:0000313" key="20">
    <source>
        <dbReference type="EMBL" id="ETN70089.1"/>
    </source>
</evidence>
<dbReference type="InterPro" id="IPR002314">
    <property type="entry name" value="aa-tRNA-synt_IIb"/>
</dbReference>
<dbReference type="Gene3D" id="3.30.930.10">
    <property type="entry name" value="Bira Bifunctional Protein, Domain 2"/>
    <property type="match status" value="1"/>
</dbReference>
<keyword evidence="15" id="KW-0802">TPR repeat</keyword>
<dbReference type="EC" id="6.1.1.15" evidence="3"/>
<dbReference type="SMART" id="SM00028">
    <property type="entry name" value="TPR"/>
    <property type="match status" value="4"/>
</dbReference>
<dbReference type="InterPro" id="IPR000426">
    <property type="entry name" value="Proteasome_asu_N"/>
</dbReference>
<dbReference type="CDD" id="cd00778">
    <property type="entry name" value="ProRS_core_arch_euk"/>
    <property type="match status" value="1"/>
</dbReference>
<dbReference type="InterPro" id="IPR029055">
    <property type="entry name" value="Ntn_hydrolases_N"/>
</dbReference>
<organism evidence="20 21">
    <name type="scientific">Necator americanus</name>
    <name type="common">Human hookworm</name>
    <dbReference type="NCBI Taxonomy" id="51031"/>
    <lineage>
        <taxon>Eukaryota</taxon>
        <taxon>Metazoa</taxon>
        <taxon>Ecdysozoa</taxon>
        <taxon>Nematoda</taxon>
        <taxon>Chromadorea</taxon>
        <taxon>Rhabditida</taxon>
        <taxon>Rhabditina</taxon>
        <taxon>Rhabditomorpha</taxon>
        <taxon>Strongyloidea</taxon>
        <taxon>Ancylostomatidae</taxon>
        <taxon>Bunostominae</taxon>
        <taxon>Necator</taxon>
    </lineage>
</organism>
<comment type="subcellular location">
    <subcellularLocation>
        <location evidence="2">Nucleus</location>
    </subcellularLocation>
</comment>
<dbReference type="STRING" id="51031.W2SK93"/>
<dbReference type="NCBIfam" id="TIGR00408">
    <property type="entry name" value="proS_fam_I"/>
    <property type="match status" value="1"/>
</dbReference>
<evidence type="ECO:0000256" key="5">
    <source>
        <dbReference type="ARBA" id="ARBA00022490"/>
    </source>
</evidence>
<dbReference type="PROSITE" id="PS51475">
    <property type="entry name" value="PROTEASOME_ALPHA_2"/>
    <property type="match status" value="1"/>
</dbReference>
<dbReference type="PRINTS" id="PR01046">
    <property type="entry name" value="TRNASYNTHPRO"/>
</dbReference>
<dbReference type="SUPFAM" id="SSF48452">
    <property type="entry name" value="TPR-like"/>
    <property type="match status" value="2"/>
</dbReference>
<keyword evidence="6 20" id="KW-0436">Ligase</keyword>